<dbReference type="RefSeq" id="WP_162348997.1">
    <property type="nucleotide sequence ID" value="NZ_QOVG01000003.1"/>
</dbReference>
<protein>
    <recommendedName>
        <fullName evidence="5">Type IV secretion system protein VirB5</fullName>
    </recommendedName>
</protein>
<evidence type="ECO:0000256" key="2">
    <source>
        <dbReference type="SAM" id="SignalP"/>
    </source>
</evidence>
<evidence type="ECO:0000313" key="4">
    <source>
        <dbReference type="Proteomes" id="UP001429354"/>
    </source>
</evidence>
<organism evidence="3 4">
    <name type="scientific">Pseudoxanthomonas gei</name>
    <dbReference type="NCBI Taxonomy" id="1383030"/>
    <lineage>
        <taxon>Bacteria</taxon>
        <taxon>Pseudomonadati</taxon>
        <taxon>Pseudomonadota</taxon>
        <taxon>Gammaproteobacteria</taxon>
        <taxon>Lysobacterales</taxon>
        <taxon>Lysobacteraceae</taxon>
        <taxon>Pseudoxanthomonas</taxon>
    </lineage>
</organism>
<evidence type="ECO:0000313" key="3">
    <source>
        <dbReference type="EMBL" id="NDK38440.1"/>
    </source>
</evidence>
<gene>
    <name evidence="3" type="ORF">DT603_06235</name>
</gene>
<keyword evidence="1" id="KW-0175">Coiled coil</keyword>
<comment type="caution">
    <text evidence="3">The sequence shown here is derived from an EMBL/GenBank/DDBJ whole genome shotgun (WGS) entry which is preliminary data.</text>
</comment>
<dbReference type="EMBL" id="QOVG01000003">
    <property type="protein sequence ID" value="NDK38440.1"/>
    <property type="molecule type" value="Genomic_DNA"/>
</dbReference>
<accession>A0ABX0AD47</accession>
<feature type="coiled-coil region" evidence="1">
    <location>
        <begin position="53"/>
        <end position="80"/>
    </location>
</feature>
<dbReference type="Proteomes" id="UP001429354">
    <property type="component" value="Unassembled WGS sequence"/>
</dbReference>
<evidence type="ECO:0008006" key="5">
    <source>
        <dbReference type="Google" id="ProtNLM"/>
    </source>
</evidence>
<feature type="signal peptide" evidence="2">
    <location>
        <begin position="1"/>
        <end position="34"/>
    </location>
</feature>
<reference evidence="3 4" key="1">
    <citation type="submission" date="2018-07" db="EMBL/GenBank/DDBJ databases">
        <title>Whole genome Sequencing of Pseudoxanthomonas gei KCTC 32298 (T).</title>
        <authorList>
            <person name="Kumar S."/>
            <person name="Bansal K."/>
            <person name="Kaur A."/>
            <person name="Patil P."/>
            <person name="Sharma S."/>
            <person name="Patil P.B."/>
        </authorList>
    </citation>
    <scope>NUCLEOTIDE SEQUENCE [LARGE SCALE GENOMIC DNA]</scope>
    <source>
        <strain evidence="3 4">KCTC 32298</strain>
    </source>
</reference>
<keyword evidence="2" id="KW-0732">Signal</keyword>
<sequence length="249" mass="27496">MQNMKAMKKASFTSRPLALALATSMVLLIGTAQATGMPVVDAAHVIKTSLGWVQQYQQQIQQYTKQVQQYQTQIRQLEQQYVKGKAFRSNMMPTDEFVPRGLNEGVAERCPSGMKSLLSSSSSAAKCAQIVQTENARYNAMLEVLKLSKTRNTELQEIYAERAGIPEQNTGEMVANTNRLASFGEMLQLDMQRATNQTDAYDRWLYVLKEDMKASTQETLDGASGGIVSGVIRGAALKAALSGARRDDR</sequence>
<keyword evidence="4" id="KW-1185">Reference proteome</keyword>
<name>A0ABX0AD47_9GAMM</name>
<dbReference type="SUPFAM" id="SSF101082">
    <property type="entry name" value="Typo IV secretion system protein TraC"/>
    <property type="match status" value="1"/>
</dbReference>
<evidence type="ECO:0000256" key="1">
    <source>
        <dbReference type="SAM" id="Coils"/>
    </source>
</evidence>
<proteinExistence type="predicted"/>
<feature type="chain" id="PRO_5045302566" description="Type IV secretion system protein VirB5" evidence="2">
    <location>
        <begin position="35"/>
        <end position="249"/>
    </location>
</feature>